<accession>A0A1I5PLB9</accession>
<name>A0A1I5PLB9_9BACT</name>
<feature type="domain" description="DUF3108" evidence="2">
    <location>
        <begin position="33"/>
        <end position="216"/>
    </location>
</feature>
<protein>
    <recommendedName>
        <fullName evidence="2">DUF3108 domain-containing protein</fullName>
    </recommendedName>
</protein>
<dbReference type="OrthoDB" id="665223at2"/>
<dbReference type="AlphaFoldDB" id="A0A1I5PLB9"/>
<keyword evidence="4" id="KW-1185">Reference proteome</keyword>
<dbReference type="InterPro" id="IPR049279">
    <property type="entry name" value="DUF3108-like"/>
</dbReference>
<evidence type="ECO:0000313" key="4">
    <source>
        <dbReference type="Proteomes" id="UP000199306"/>
    </source>
</evidence>
<evidence type="ECO:0000313" key="3">
    <source>
        <dbReference type="EMBL" id="SFP34854.1"/>
    </source>
</evidence>
<reference evidence="3 4" key="1">
    <citation type="submission" date="2016-10" db="EMBL/GenBank/DDBJ databases">
        <authorList>
            <person name="de Groot N.N."/>
        </authorList>
    </citation>
    <scope>NUCLEOTIDE SEQUENCE [LARGE SCALE GENOMIC DNA]</scope>
    <source>
        <strain evidence="4">E92,LMG 26720,CCM 7988</strain>
    </source>
</reference>
<organism evidence="3 4">
    <name type="scientific">Pseudarcicella hirudinis</name>
    <dbReference type="NCBI Taxonomy" id="1079859"/>
    <lineage>
        <taxon>Bacteria</taxon>
        <taxon>Pseudomonadati</taxon>
        <taxon>Bacteroidota</taxon>
        <taxon>Cytophagia</taxon>
        <taxon>Cytophagales</taxon>
        <taxon>Flectobacillaceae</taxon>
        <taxon>Pseudarcicella</taxon>
    </lineage>
</organism>
<dbReference type="Gene3D" id="2.40.360.20">
    <property type="match status" value="1"/>
</dbReference>
<dbReference type="RefSeq" id="WP_092013525.1">
    <property type="nucleotide sequence ID" value="NZ_FOXH01000002.1"/>
</dbReference>
<dbReference type="EMBL" id="FOXH01000002">
    <property type="protein sequence ID" value="SFP34854.1"/>
    <property type="molecule type" value="Genomic_DNA"/>
</dbReference>
<evidence type="ECO:0000256" key="1">
    <source>
        <dbReference type="SAM" id="SignalP"/>
    </source>
</evidence>
<keyword evidence="1" id="KW-0732">Signal</keyword>
<evidence type="ECO:0000259" key="2">
    <source>
        <dbReference type="Pfam" id="PF21347"/>
    </source>
</evidence>
<dbReference type="Pfam" id="PF21347">
    <property type="entry name" value="DUF3108_like"/>
    <property type="match status" value="1"/>
</dbReference>
<proteinExistence type="predicted"/>
<sequence>MKKSLLIALVLSVSATAHSFAQNCGFALLTNNTEMEMTNYDKKGEPIGKISYKVISSTGNESKVSTRITDKKGKETLAGEGTYKCSGGVFSMSMKTMLPQEQMSGMKDMEIKSADTYLNYPSDLSVGATLPENEFTAEAYSGGMKIMTILLKITDRKVTGKESVTTPAGTFDCYKITSTESLKTIFNMTFTVNEWFCPNVGVIKSESFKGEKPMGSSLVTKLSK</sequence>
<gene>
    <name evidence="3" type="ORF">SAMN04515674_102531</name>
</gene>
<feature type="signal peptide" evidence="1">
    <location>
        <begin position="1"/>
        <end position="21"/>
    </location>
</feature>
<feature type="chain" id="PRO_5011728161" description="DUF3108 domain-containing protein" evidence="1">
    <location>
        <begin position="22"/>
        <end position="224"/>
    </location>
</feature>
<dbReference type="STRING" id="1079859.SAMN04515674_102531"/>
<dbReference type="Proteomes" id="UP000199306">
    <property type="component" value="Unassembled WGS sequence"/>
</dbReference>